<feature type="compositionally biased region" description="Low complexity" evidence="1">
    <location>
        <begin position="134"/>
        <end position="157"/>
    </location>
</feature>
<sequence>MTTITKTTVNKAREFRFSATQAQNFILKKNNDGSHRRPSYRYREPWRGSRPEDQGPSEPLFHYPHSKQYYMQRLRQAQENDEFGQHSPSSSMEYRSHHSSRMDLDRPSRSPSPHPLDQTKTEYYGTTKLEQRSRSPSPTSQAQQSQQSSSISFQQLRRFPRLNGAKRRLLPTTPGNLPKSLDPSAQINFLLVSHSHQRYDTYERMQQ</sequence>
<feature type="compositionally biased region" description="Basic and acidic residues" evidence="1">
    <location>
        <begin position="94"/>
        <end position="108"/>
    </location>
</feature>
<protein>
    <submittedName>
        <fullName evidence="2">Uncharacterized protein</fullName>
    </submittedName>
</protein>
<dbReference type="Proteomes" id="UP000790347">
    <property type="component" value="Unassembled WGS sequence"/>
</dbReference>
<feature type="region of interest" description="Disordered" evidence="1">
    <location>
        <begin position="79"/>
        <end position="182"/>
    </location>
</feature>
<evidence type="ECO:0000313" key="3">
    <source>
        <dbReference type="Proteomes" id="UP000790347"/>
    </source>
</evidence>
<feature type="compositionally biased region" description="Basic and acidic residues" evidence="1">
    <location>
        <begin position="29"/>
        <end position="53"/>
    </location>
</feature>
<proteinExistence type="predicted"/>
<organism evidence="2 3">
    <name type="scientific">Dermatophagoides farinae</name>
    <name type="common">American house dust mite</name>
    <dbReference type="NCBI Taxonomy" id="6954"/>
    <lineage>
        <taxon>Eukaryota</taxon>
        <taxon>Metazoa</taxon>
        <taxon>Ecdysozoa</taxon>
        <taxon>Arthropoda</taxon>
        <taxon>Chelicerata</taxon>
        <taxon>Arachnida</taxon>
        <taxon>Acari</taxon>
        <taxon>Acariformes</taxon>
        <taxon>Sarcoptiformes</taxon>
        <taxon>Astigmata</taxon>
        <taxon>Psoroptidia</taxon>
        <taxon>Analgoidea</taxon>
        <taxon>Pyroglyphidae</taxon>
        <taxon>Dermatophagoidinae</taxon>
        <taxon>Dermatophagoides</taxon>
    </lineage>
</organism>
<reference evidence="2" key="2">
    <citation type="journal article" date="2022" name="Res Sq">
        <title>Comparative Genomics Reveals Insights into the Divergent Evolution of Astigmatic Mites and Household Pest Adaptations.</title>
        <authorList>
            <person name="Xiong Q."/>
            <person name="Wan A.T.-Y."/>
            <person name="Liu X.-Y."/>
            <person name="Fung C.S.-H."/>
            <person name="Xiao X."/>
            <person name="Malainual N."/>
            <person name="Hou J."/>
            <person name="Wang L."/>
            <person name="Wang M."/>
            <person name="Yang K."/>
            <person name="Cui Y."/>
            <person name="Leung E."/>
            <person name="Nong W."/>
            <person name="Shin S.-K."/>
            <person name="Au S."/>
            <person name="Jeong K.Y."/>
            <person name="Chew F.T."/>
            <person name="Hui J."/>
            <person name="Leung T.F."/>
            <person name="Tungtrongchitr A."/>
            <person name="Zhong N."/>
            <person name="Liu Z."/>
            <person name="Tsui S."/>
        </authorList>
    </citation>
    <scope>NUCLEOTIDE SEQUENCE</scope>
    <source>
        <strain evidence="2">Derf</strain>
        <tissue evidence="2">Whole organism</tissue>
    </source>
</reference>
<accession>A0A922I979</accession>
<keyword evidence="3" id="KW-1185">Reference proteome</keyword>
<gene>
    <name evidence="2" type="ORF">DERF_006558</name>
</gene>
<name>A0A922I979_DERFA</name>
<dbReference type="EMBL" id="ASGP02000002">
    <property type="protein sequence ID" value="KAH9523005.1"/>
    <property type="molecule type" value="Genomic_DNA"/>
</dbReference>
<reference evidence="2" key="1">
    <citation type="submission" date="2013-05" db="EMBL/GenBank/DDBJ databases">
        <authorList>
            <person name="Yim A.K.Y."/>
            <person name="Chan T.F."/>
            <person name="Ji K.M."/>
            <person name="Liu X.Y."/>
            <person name="Zhou J.W."/>
            <person name="Li R.Q."/>
            <person name="Yang K.Y."/>
            <person name="Li J."/>
            <person name="Li M."/>
            <person name="Law P.T.W."/>
            <person name="Wu Y.L."/>
            <person name="Cai Z.L."/>
            <person name="Qin H."/>
            <person name="Bao Y."/>
            <person name="Leung R.K.K."/>
            <person name="Ng P.K.S."/>
            <person name="Zou J."/>
            <person name="Zhong X.J."/>
            <person name="Ran P.X."/>
            <person name="Zhong N.S."/>
            <person name="Liu Z.G."/>
            <person name="Tsui S.K.W."/>
        </authorList>
    </citation>
    <scope>NUCLEOTIDE SEQUENCE</scope>
    <source>
        <strain evidence="2">Derf</strain>
        <tissue evidence="2">Whole organism</tissue>
    </source>
</reference>
<comment type="caution">
    <text evidence="2">The sequence shown here is derived from an EMBL/GenBank/DDBJ whole genome shotgun (WGS) entry which is preliminary data.</text>
</comment>
<evidence type="ECO:0000256" key="1">
    <source>
        <dbReference type="SAM" id="MobiDB-lite"/>
    </source>
</evidence>
<evidence type="ECO:0000313" key="2">
    <source>
        <dbReference type="EMBL" id="KAH9523005.1"/>
    </source>
</evidence>
<dbReference type="AlphaFoldDB" id="A0A922I979"/>
<feature type="region of interest" description="Disordered" evidence="1">
    <location>
        <begin position="26"/>
        <end position="63"/>
    </location>
</feature>
<feature type="compositionally biased region" description="Basic residues" evidence="1">
    <location>
        <begin position="158"/>
        <end position="169"/>
    </location>
</feature>